<dbReference type="Ensembl" id="ENSEBUT00000023999.1">
    <property type="protein sequence ID" value="ENSEBUP00000023426.1"/>
    <property type="gene ID" value="ENSEBUG00000014429.1"/>
</dbReference>
<keyword evidence="3" id="KW-0862">Zinc</keyword>
<accession>A0A8C4R0J6</accession>
<dbReference type="GO" id="GO:0008270">
    <property type="term" value="F:zinc ion binding"/>
    <property type="evidence" value="ECO:0007669"/>
    <property type="project" value="UniProtKB-KW"/>
</dbReference>
<reference evidence="7" key="2">
    <citation type="submission" date="2025-09" db="UniProtKB">
        <authorList>
            <consortium name="Ensembl"/>
        </authorList>
    </citation>
    <scope>IDENTIFICATION</scope>
</reference>
<dbReference type="SUPFAM" id="SSF57716">
    <property type="entry name" value="Glucocorticoid receptor-like (DNA-binding domain)"/>
    <property type="match status" value="1"/>
</dbReference>
<dbReference type="AlphaFoldDB" id="A0A8C4R0J6"/>
<sequence>MPCFCAVLGCSNRASREKDRSFYRVPGIITNQGTQTEELSRKRREKWFNNIARADLLDDGKKEIRVCSDHFISGKAAKLYDTTNPDWIPTVNMGRTKMRGASPSNPQRTVKRVQKRKRLHASTAHLSFHNYNKSLDATNGSSLENGKRKISIRRKQFDVWGQWGVDHQANI</sequence>
<dbReference type="InterPro" id="IPR006612">
    <property type="entry name" value="THAP_Znf"/>
</dbReference>
<dbReference type="Pfam" id="PF05485">
    <property type="entry name" value="THAP"/>
    <property type="match status" value="1"/>
</dbReference>
<organism evidence="7 8">
    <name type="scientific">Eptatretus burgeri</name>
    <name type="common">Inshore hagfish</name>
    <dbReference type="NCBI Taxonomy" id="7764"/>
    <lineage>
        <taxon>Eukaryota</taxon>
        <taxon>Metazoa</taxon>
        <taxon>Chordata</taxon>
        <taxon>Craniata</taxon>
        <taxon>Vertebrata</taxon>
        <taxon>Cyclostomata</taxon>
        <taxon>Myxini</taxon>
        <taxon>Myxiniformes</taxon>
        <taxon>Myxinidae</taxon>
        <taxon>Eptatretinae</taxon>
        <taxon>Eptatretus</taxon>
    </lineage>
</organism>
<dbReference type="GeneTree" id="ENSGT01000000216986"/>
<proteinExistence type="predicted"/>
<dbReference type="OMA" id="CIINCES"/>
<feature type="domain" description="THAP-type" evidence="6">
    <location>
        <begin position="1"/>
        <end position="92"/>
    </location>
</feature>
<evidence type="ECO:0000313" key="7">
    <source>
        <dbReference type="Ensembl" id="ENSEBUP00000023426.1"/>
    </source>
</evidence>
<keyword evidence="1" id="KW-0479">Metal-binding</keyword>
<evidence type="ECO:0000256" key="2">
    <source>
        <dbReference type="ARBA" id="ARBA00022771"/>
    </source>
</evidence>
<evidence type="ECO:0000256" key="3">
    <source>
        <dbReference type="ARBA" id="ARBA00022833"/>
    </source>
</evidence>
<keyword evidence="8" id="KW-1185">Reference proteome</keyword>
<dbReference type="SMART" id="SM00980">
    <property type="entry name" value="THAP"/>
    <property type="match status" value="1"/>
</dbReference>
<evidence type="ECO:0000256" key="4">
    <source>
        <dbReference type="ARBA" id="ARBA00023125"/>
    </source>
</evidence>
<dbReference type="PROSITE" id="PS50950">
    <property type="entry name" value="ZF_THAP"/>
    <property type="match status" value="1"/>
</dbReference>
<protein>
    <recommendedName>
        <fullName evidence="6">THAP-type domain-containing protein</fullName>
    </recommendedName>
</protein>
<evidence type="ECO:0000313" key="8">
    <source>
        <dbReference type="Proteomes" id="UP000694388"/>
    </source>
</evidence>
<dbReference type="GO" id="GO:0003677">
    <property type="term" value="F:DNA binding"/>
    <property type="evidence" value="ECO:0007669"/>
    <property type="project" value="UniProtKB-UniRule"/>
</dbReference>
<evidence type="ECO:0000256" key="1">
    <source>
        <dbReference type="ARBA" id="ARBA00022723"/>
    </source>
</evidence>
<evidence type="ECO:0000259" key="6">
    <source>
        <dbReference type="PROSITE" id="PS50950"/>
    </source>
</evidence>
<reference evidence="7" key="1">
    <citation type="submission" date="2025-08" db="UniProtKB">
        <authorList>
            <consortium name="Ensembl"/>
        </authorList>
    </citation>
    <scope>IDENTIFICATION</scope>
</reference>
<evidence type="ECO:0000256" key="5">
    <source>
        <dbReference type="PROSITE-ProRule" id="PRU00309"/>
    </source>
</evidence>
<keyword evidence="4 5" id="KW-0238">DNA-binding</keyword>
<name>A0A8C4R0J6_EPTBU</name>
<keyword evidence="2 5" id="KW-0863">Zinc-finger</keyword>
<dbReference type="Proteomes" id="UP000694388">
    <property type="component" value="Unplaced"/>
</dbReference>